<keyword evidence="9" id="KW-0413">Isomerase</keyword>
<dbReference type="SMART" id="SM00382">
    <property type="entry name" value="AAA"/>
    <property type="match status" value="1"/>
</dbReference>
<dbReference type="EMBL" id="LCHN01000022">
    <property type="protein sequence ID" value="KKT35100.1"/>
    <property type="molecule type" value="Genomic_DNA"/>
</dbReference>
<dbReference type="InterPro" id="IPR007694">
    <property type="entry name" value="DNA_helicase_DnaB-like_C"/>
</dbReference>
<evidence type="ECO:0000256" key="2">
    <source>
        <dbReference type="ARBA" id="ARBA00022515"/>
    </source>
</evidence>
<evidence type="ECO:0000313" key="15">
    <source>
        <dbReference type="Proteomes" id="UP000034069"/>
    </source>
</evidence>
<accession>A0A0G1GKR8</accession>
<dbReference type="Gene3D" id="3.40.50.300">
    <property type="entry name" value="P-loop containing nucleotide triphosphate hydrolases"/>
    <property type="match status" value="1"/>
</dbReference>
<dbReference type="SUPFAM" id="SSF48024">
    <property type="entry name" value="N-terminal domain of DnaB helicase"/>
    <property type="match status" value="1"/>
</dbReference>
<dbReference type="GO" id="GO:1990077">
    <property type="term" value="C:primosome complex"/>
    <property type="evidence" value="ECO:0007669"/>
    <property type="project" value="UniProtKB-UniRule"/>
</dbReference>
<organism evidence="14 15">
    <name type="scientific">Candidatus Collierbacteria bacterium GW2011_GWA1_44_12</name>
    <dbReference type="NCBI Taxonomy" id="1618376"/>
    <lineage>
        <taxon>Bacteria</taxon>
        <taxon>Candidatus Collieribacteriota</taxon>
    </lineage>
</organism>
<dbReference type="Gene3D" id="1.10.860.10">
    <property type="entry name" value="DNAb Helicase, Chain A"/>
    <property type="match status" value="1"/>
</dbReference>
<keyword evidence="4 12" id="KW-0547">Nucleotide-binding</keyword>
<dbReference type="Proteomes" id="UP000034069">
    <property type="component" value="Unassembled WGS sequence"/>
</dbReference>
<evidence type="ECO:0000256" key="6">
    <source>
        <dbReference type="ARBA" id="ARBA00022806"/>
    </source>
</evidence>
<feature type="domain" description="SF4 helicase" evidence="13">
    <location>
        <begin position="176"/>
        <end position="436"/>
    </location>
</feature>
<keyword evidence="5 12" id="KW-0378">Hydrolase</keyword>
<comment type="function">
    <text evidence="12">The main replicative DNA helicase, it participates in initiation and elongation during chromosome replication. Travels ahead of the DNA replisome, separating dsDNA into templates for DNA synthesis. A processive ATP-dependent 5'-3' DNA helicase it has DNA-dependent ATPase activity.</text>
</comment>
<dbReference type="PANTHER" id="PTHR30153:SF2">
    <property type="entry name" value="REPLICATIVE DNA HELICASE"/>
    <property type="match status" value="1"/>
</dbReference>
<dbReference type="Pfam" id="PF03796">
    <property type="entry name" value="DnaB_C"/>
    <property type="match status" value="1"/>
</dbReference>
<keyword evidence="7 12" id="KW-0067">ATP-binding</keyword>
<keyword evidence="6 12" id="KW-0347">Helicase</keyword>
<evidence type="ECO:0000256" key="11">
    <source>
        <dbReference type="NCBIfam" id="TIGR00665"/>
    </source>
</evidence>
<dbReference type="InterPro" id="IPR007693">
    <property type="entry name" value="DNA_helicase_DnaB-like_N"/>
</dbReference>
<dbReference type="EC" id="5.6.2.3" evidence="11 12"/>
<dbReference type="InterPro" id="IPR036185">
    <property type="entry name" value="DNA_heli_DnaB-like_N_sf"/>
</dbReference>
<dbReference type="SUPFAM" id="SSF52540">
    <property type="entry name" value="P-loop containing nucleoside triphosphate hydrolases"/>
    <property type="match status" value="1"/>
</dbReference>
<dbReference type="InterPro" id="IPR016136">
    <property type="entry name" value="DNA_helicase_N/primase_C"/>
</dbReference>
<dbReference type="InterPro" id="IPR007692">
    <property type="entry name" value="DNA_helicase_DnaB"/>
</dbReference>
<dbReference type="GO" id="GO:0016887">
    <property type="term" value="F:ATP hydrolysis activity"/>
    <property type="evidence" value="ECO:0007669"/>
    <property type="project" value="RHEA"/>
</dbReference>
<protein>
    <recommendedName>
        <fullName evidence="11 12">Replicative DNA helicase</fullName>
        <ecNumber evidence="11 12">5.6.2.3</ecNumber>
    </recommendedName>
</protein>
<keyword evidence="2 12" id="KW-0639">Primosome</keyword>
<comment type="similarity">
    <text evidence="1 12">Belongs to the helicase family. DnaB subfamily.</text>
</comment>
<evidence type="ECO:0000256" key="1">
    <source>
        <dbReference type="ARBA" id="ARBA00008428"/>
    </source>
</evidence>
<dbReference type="Pfam" id="PF00772">
    <property type="entry name" value="DnaB"/>
    <property type="match status" value="1"/>
</dbReference>
<dbReference type="PATRIC" id="fig|1618376.3.peg.588"/>
<dbReference type="FunFam" id="1.10.860.10:FF:000001">
    <property type="entry name" value="Replicative DNA helicase"/>
    <property type="match status" value="1"/>
</dbReference>
<evidence type="ECO:0000256" key="12">
    <source>
        <dbReference type="RuleBase" id="RU362085"/>
    </source>
</evidence>
<sequence>MANLRIPPHEEDAEKSILGAILIDKDAIVDIAVLLRPEMFYHEGNGKIYEAMMTLYENRDPIDALTVANWLKEEKQLERVGGRAYLAALSNEVPVASHASKYAQIVREKYIKRMLITAGATMGELAFDESRPLGEILDKAEQSIYALSQTHVRRSFVPIKDALAESFDRLDSLHGSPDGLRGVPTGFGDLDGMLAGMQDSNLLILAARPGIGKTTLATNIAQFVAVERKLPVGYFALEMSNLEMVDRMLVGQANIDAWKLKTGNLKDDDFARLSEAMGVLADAPLYIDDTPGQTILELRTKARRLHSQVGLKLLVVDYLQLCVGDKSYESRVQEVGSISQGLKNLARELRIPVLALSQLNRGVESRTDKTPQLADLRESGSIEQDADVVMFLYRDNDEVMEDVRLSIAKHRNGALGTVNLKFRGERVKFYGIDKTR</sequence>
<evidence type="ECO:0000256" key="5">
    <source>
        <dbReference type="ARBA" id="ARBA00022801"/>
    </source>
</evidence>
<evidence type="ECO:0000256" key="8">
    <source>
        <dbReference type="ARBA" id="ARBA00023125"/>
    </source>
</evidence>
<reference evidence="14 15" key="1">
    <citation type="journal article" date="2015" name="Nature">
        <title>rRNA introns, odd ribosomes, and small enigmatic genomes across a large radiation of phyla.</title>
        <authorList>
            <person name="Brown C.T."/>
            <person name="Hug L.A."/>
            <person name="Thomas B.C."/>
            <person name="Sharon I."/>
            <person name="Castelle C.J."/>
            <person name="Singh A."/>
            <person name="Wilkins M.J."/>
            <person name="Williams K.H."/>
            <person name="Banfield J.F."/>
        </authorList>
    </citation>
    <scope>NUCLEOTIDE SEQUENCE [LARGE SCALE GENOMIC DNA]</scope>
</reference>
<dbReference type="InterPro" id="IPR027417">
    <property type="entry name" value="P-loop_NTPase"/>
</dbReference>
<dbReference type="GO" id="GO:0043139">
    <property type="term" value="F:5'-3' DNA helicase activity"/>
    <property type="evidence" value="ECO:0007669"/>
    <property type="project" value="UniProtKB-EC"/>
</dbReference>
<evidence type="ECO:0000256" key="10">
    <source>
        <dbReference type="ARBA" id="ARBA00048954"/>
    </source>
</evidence>
<dbReference type="GO" id="GO:0006269">
    <property type="term" value="P:DNA replication, synthesis of primer"/>
    <property type="evidence" value="ECO:0007669"/>
    <property type="project" value="UniProtKB-UniRule"/>
</dbReference>
<dbReference type="CDD" id="cd00984">
    <property type="entry name" value="DnaB_C"/>
    <property type="match status" value="1"/>
</dbReference>
<dbReference type="NCBIfam" id="TIGR00665">
    <property type="entry name" value="DnaB"/>
    <property type="match status" value="1"/>
</dbReference>
<dbReference type="AlphaFoldDB" id="A0A0G1GKR8"/>
<name>A0A0G1GKR8_9BACT</name>
<proteinExistence type="inferred from homology"/>
<evidence type="ECO:0000256" key="4">
    <source>
        <dbReference type="ARBA" id="ARBA00022741"/>
    </source>
</evidence>
<evidence type="ECO:0000313" key="14">
    <source>
        <dbReference type="EMBL" id="KKT35100.1"/>
    </source>
</evidence>
<evidence type="ECO:0000256" key="9">
    <source>
        <dbReference type="ARBA" id="ARBA00023235"/>
    </source>
</evidence>
<dbReference type="PANTHER" id="PTHR30153">
    <property type="entry name" value="REPLICATIVE DNA HELICASE DNAB"/>
    <property type="match status" value="1"/>
</dbReference>
<keyword evidence="3 12" id="KW-0235">DNA replication</keyword>
<evidence type="ECO:0000259" key="13">
    <source>
        <dbReference type="PROSITE" id="PS51199"/>
    </source>
</evidence>
<evidence type="ECO:0000256" key="7">
    <source>
        <dbReference type="ARBA" id="ARBA00022840"/>
    </source>
</evidence>
<dbReference type="InterPro" id="IPR003593">
    <property type="entry name" value="AAA+_ATPase"/>
</dbReference>
<evidence type="ECO:0000256" key="3">
    <source>
        <dbReference type="ARBA" id="ARBA00022705"/>
    </source>
</evidence>
<dbReference type="GO" id="GO:0005524">
    <property type="term" value="F:ATP binding"/>
    <property type="evidence" value="ECO:0007669"/>
    <property type="project" value="UniProtKB-UniRule"/>
</dbReference>
<keyword evidence="8 12" id="KW-0238">DNA-binding</keyword>
<comment type="caution">
    <text evidence="14">The sequence shown here is derived from an EMBL/GenBank/DDBJ whole genome shotgun (WGS) entry which is preliminary data.</text>
</comment>
<comment type="catalytic activity">
    <reaction evidence="10 12">
        <text>ATP + H2O = ADP + phosphate + H(+)</text>
        <dbReference type="Rhea" id="RHEA:13065"/>
        <dbReference type="ChEBI" id="CHEBI:15377"/>
        <dbReference type="ChEBI" id="CHEBI:15378"/>
        <dbReference type="ChEBI" id="CHEBI:30616"/>
        <dbReference type="ChEBI" id="CHEBI:43474"/>
        <dbReference type="ChEBI" id="CHEBI:456216"/>
        <dbReference type="EC" id="5.6.2.3"/>
    </reaction>
</comment>
<dbReference type="GO" id="GO:0003677">
    <property type="term" value="F:DNA binding"/>
    <property type="evidence" value="ECO:0007669"/>
    <property type="project" value="UniProtKB-UniRule"/>
</dbReference>
<dbReference type="GO" id="GO:0005829">
    <property type="term" value="C:cytosol"/>
    <property type="evidence" value="ECO:0007669"/>
    <property type="project" value="TreeGrafter"/>
</dbReference>
<gene>
    <name evidence="14" type="ORF">UW23_C0022G0010</name>
</gene>
<dbReference type="PROSITE" id="PS51199">
    <property type="entry name" value="SF4_HELICASE"/>
    <property type="match status" value="1"/>
</dbReference>